<dbReference type="InterPro" id="IPR036465">
    <property type="entry name" value="vWFA_dom_sf"/>
</dbReference>
<feature type="transmembrane region" description="Helical" evidence="1">
    <location>
        <begin position="28"/>
        <end position="49"/>
    </location>
</feature>
<dbReference type="Pfam" id="PF13400">
    <property type="entry name" value="Tad"/>
    <property type="match status" value="1"/>
</dbReference>
<name>A0A1H8HMN6_9RHOB</name>
<dbReference type="AlphaFoldDB" id="A0A1H8HMN6"/>
<dbReference type="RefSeq" id="WP_089904790.1">
    <property type="nucleotide sequence ID" value="NZ_FOCI01000021.1"/>
</dbReference>
<organism evidence="3 4">
    <name type="scientific">Loktanella fryxellensis</name>
    <dbReference type="NCBI Taxonomy" id="245187"/>
    <lineage>
        <taxon>Bacteria</taxon>
        <taxon>Pseudomonadati</taxon>
        <taxon>Pseudomonadota</taxon>
        <taxon>Alphaproteobacteria</taxon>
        <taxon>Rhodobacterales</taxon>
        <taxon>Roseobacteraceae</taxon>
        <taxon>Loktanella</taxon>
    </lineage>
</organism>
<dbReference type="EMBL" id="FOCI01000021">
    <property type="protein sequence ID" value="SEN57215.1"/>
    <property type="molecule type" value="Genomic_DNA"/>
</dbReference>
<evidence type="ECO:0000313" key="4">
    <source>
        <dbReference type="Proteomes" id="UP000199585"/>
    </source>
</evidence>
<dbReference type="Gene3D" id="3.40.50.410">
    <property type="entry name" value="von Willebrand factor, type A domain"/>
    <property type="match status" value="1"/>
</dbReference>
<feature type="domain" description="Putative Flp pilus-assembly TadG-like N-terminal" evidence="2">
    <location>
        <begin position="37"/>
        <end position="74"/>
    </location>
</feature>
<proteinExistence type="predicted"/>
<dbReference type="STRING" id="245187.SAMN04488003_12156"/>
<evidence type="ECO:0000256" key="1">
    <source>
        <dbReference type="SAM" id="Phobius"/>
    </source>
</evidence>
<gene>
    <name evidence="3" type="ORF">SAMN04488003_12156</name>
</gene>
<keyword evidence="1" id="KW-0472">Membrane</keyword>
<dbReference type="OrthoDB" id="7522752at2"/>
<evidence type="ECO:0000259" key="2">
    <source>
        <dbReference type="Pfam" id="PF13400"/>
    </source>
</evidence>
<reference evidence="3 4" key="1">
    <citation type="submission" date="2016-10" db="EMBL/GenBank/DDBJ databases">
        <authorList>
            <person name="de Groot N.N."/>
        </authorList>
    </citation>
    <scope>NUCLEOTIDE SEQUENCE [LARGE SCALE GENOMIC DNA]</scope>
    <source>
        <strain evidence="3 4">DSM 16213</strain>
    </source>
</reference>
<keyword evidence="4" id="KW-1185">Reference proteome</keyword>
<protein>
    <submittedName>
        <fullName evidence="3">Putative Flp pilus-assembly TadE/G-like</fullName>
    </submittedName>
</protein>
<accession>A0A1H8HMN6</accession>
<dbReference type="SUPFAM" id="SSF53300">
    <property type="entry name" value="vWA-like"/>
    <property type="match status" value="1"/>
</dbReference>
<evidence type="ECO:0000313" key="3">
    <source>
        <dbReference type="EMBL" id="SEN57215.1"/>
    </source>
</evidence>
<dbReference type="Proteomes" id="UP000199585">
    <property type="component" value="Unassembled WGS sequence"/>
</dbReference>
<sequence length="502" mass="55443">MPLNRLLCRMTRSRQIRRLADRWRAEDGGLYIMFLPMLAIMAIWGGIGVDMMRFESRRAMLQGVTDRAALAAANLGQSQTPSAVVTDYFLKAGMAPQLKSTVVNQSFQRRDVTVNSTYDMDTMFMRYLGPQFNTLAAPAVSSAVQGVGAVEVSLVLDLSGSMHNTISGTSTRRIAQLRTAAENFVNALLKPEYADRVSISLVPYSEHVNVGPEIFNLLNTNRVHNLSHCVELPAVAFTRVSFDLATQYAQTQNFQSNAFGYGDARVTSNPDLDQPVCPRFSYERIIPISQDKSALVAAIRQFQPRAGTSIFMGLKWGATLLDPSFRPVIAALPTGRISPAFAQRPEPYEADRSKGQTIAALKYIVLMTDGFNDQSFRLRPAAYDDPSERFYWAHHNLAWATSSTTGAPRFALLDYRESSPFYTAQIGDGYMNSMCTAAKNAGIIIYAISMTGDNTDPEFTQGRNVMAACASSSNHFFLTSGAELNAIFEKIAEQITDLRLTQ</sequence>
<keyword evidence="1" id="KW-1133">Transmembrane helix</keyword>
<keyword evidence="1" id="KW-0812">Transmembrane</keyword>
<dbReference type="InterPro" id="IPR028087">
    <property type="entry name" value="Tad_N"/>
</dbReference>